<evidence type="ECO:0000259" key="4">
    <source>
        <dbReference type="Pfam" id="PF00456"/>
    </source>
</evidence>
<evidence type="ECO:0000256" key="3">
    <source>
        <dbReference type="ARBA" id="ARBA00023052"/>
    </source>
</evidence>
<dbReference type="CDD" id="cd02012">
    <property type="entry name" value="TPP_TK"/>
    <property type="match status" value="1"/>
</dbReference>
<dbReference type="OrthoDB" id="8732661at2"/>
<dbReference type="PANTHER" id="PTHR47514:SF1">
    <property type="entry name" value="TRANSKETOLASE N-TERMINAL SECTION-RELATED"/>
    <property type="match status" value="1"/>
</dbReference>
<keyword evidence="3" id="KW-0786">Thiamine pyrophosphate</keyword>
<dbReference type="STRING" id="766136.BHF68_13310"/>
<dbReference type="Gene3D" id="3.40.50.970">
    <property type="match status" value="1"/>
</dbReference>
<comment type="caution">
    <text evidence="5">The sequence shown here is derived from an EMBL/GenBank/DDBJ whole genome shotgun (WGS) entry which is preliminary data.</text>
</comment>
<gene>
    <name evidence="5" type="ORF">BHF68_13310</name>
</gene>
<dbReference type="InterPro" id="IPR005474">
    <property type="entry name" value="Transketolase_N"/>
</dbReference>
<sequence length="274" mass="29889">MLKEKAQRIRQDICIMTCQAKSGHPGGSLSAADILAYLYFQEMNVDPKNPKNPDRDRFVLSKGHASPVLYGALAEKGYFPRAELENFRKIGAMLQGHPEMKGIPGVDMSTGSLGQGLAAANGMALAGKLDKMDYRVFVMMGDGEIQEGMIWESAMAAAHYKLDNVTAFLDYNGLQIDGPTEEVMALGDVAAKWQSFNWHTIEINGHCFEEIHAAVQEAKTIKDKPTIIIAQTLKGKGVSYMENQVGWHGNAPSQEQLDRALADLCDIVDAGGAE</sequence>
<dbReference type="AlphaFoldDB" id="A0A1E5G467"/>
<name>A0A1E5G467_9FIRM</name>
<dbReference type="Pfam" id="PF00456">
    <property type="entry name" value="Transketolase_N"/>
    <property type="match status" value="1"/>
</dbReference>
<feature type="domain" description="Transketolase N-terminal" evidence="4">
    <location>
        <begin position="17"/>
        <end position="257"/>
    </location>
</feature>
<dbReference type="EMBL" id="MIJE01000003">
    <property type="protein sequence ID" value="OEF97879.1"/>
    <property type="molecule type" value="Genomic_DNA"/>
</dbReference>
<accession>A0A1E5G467</accession>
<evidence type="ECO:0000313" key="5">
    <source>
        <dbReference type="EMBL" id="OEF97879.1"/>
    </source>
</evidence>
<evidence type="ECO:0000313" key="6">
    <source>
        <dbReference type="Proteomes" id="UP000094296"/>
    </source>
</evidence>
<dbReference type="PANTHER" id="PTHR47514">
    <property type="entry name" value="TRANSKETOLASE N-TERMINAL SECTION-RELATED"/>
    <property type="match status" value="1"/>
</dbReference>
<dbReference type="InterPro" id="IPR029061">
    <property type="entry name" value="THDP-binding"/>
</dbReference>
<dbReference type="Proteomes" id="UP000094296">
    <property type="component" value="Unassembled WGS sequence"/>
</dbReference>
<keyword evidence="6" id="KW-1185">Reference proteome</keyword>
<evidence type="ECO:0000256" key="1">
    <source>
        <dbReference type="ARBA" id="ARBA00001964"/>
    </source>
</evidence>
<reference evidence="5 6" key="1">
    <citation type="submission" date="2016-09" db="EMBL/GenBank/DDBJ databases">
        <title>Draft genome sequence for the type strain of Desulfuribacillus alkaliarsenatis AHT28, an obligately anaerobic, sulfidogenic bacterium isolated from Russian soda lake sediments.</title>
        <authorList>
            <person name="Abin C.A."/>
            <person name="Hollibaugh J.T."/>
        </authorList>
    </citation>
    <scope>NUCLEOTIDE SEQUENCE [LARGE SCALE GENOMIC DNA]</scope>
    <source>
        <strain evidence="5 6">AHT28</strain>
    </source>
</reference>
<comment type="cofactor">
    <cofactor evidence="1">
        <name>thiamine diphosphate</name>
        <dbReference type="ChEBI" id="CHEBI:58937"/>
    </cofactor>
</comment>
<protein>
    <submittedName>
        <fullName evidence="5">Transketolase</fullName>
    </submittedName>
</protein>
<proteinExistence type="inferred from homology"/>
<comment type="similarity">
    <text evidence="2">Belongs to the transketolase family.</text>
</comment>
<evidence type="ECO:0000256" key="2">
    <source>
        <dbReference type="ARBA" id="ARBA00007131"/>
    </source>
</evidence>
<organism evidence="5 6">
    <name type="scientific">Desulfuribacillus alkaliarsenatis</name>
    <dbReference type="NCBI Taxonomy" id="766136"/>
    <lineage>
        <taxon>Bacteria</taxon>
        <taxon>Bacillati</taxon>
        <taxon>Bacillota</taxon>
        <taxon>Desulfuribacillia</taxon>
        <taxon>Desulfuribacillales</taxon>
        <taxon>Desulfuribacillaceae</taxon>
        <taxon>Desulfuribacillus</taxon>
    </lineage>
</organism>
<dbReference type="SUPFAM" id="SSF52518">
    <property type="entry name" value="Thiamin diphosphate-binding fold (THDP-binding)"/>
    <property type="match status" value="1"/>
</dbReference>